<reference evidence="1 2" key="1">
    <citation type="submission" date="2019-06" db="EMBL/GenBank/DDBJ databases">
        <title>YIM 131921 draft genome.</title>
        <authorList>
            <person name="Jiang L."/>
        </authorList>
    </citation>
    <scope>NUCLEOTIDE SEQUENCE [LARGE SCALE GENOMIC DNA]</scope>
    <source>
        <strain evidence="1 2">YIM 131921</strain>
    </source>
</reference>
<proteinExistence type="predicted"/>
<protein>
    <submittedName>
        <fullName evidence="1">Sarcosine oxidase subunit gamma</fullName>
    </submittedName>
</protein>
<gene>
    <name evidence="1" type="ORF">FHG66_02170</name>
</gene>
<name>A0A5C4N2B4_9RHOB</name>
<dbReference type="EMBL" id="VDFU01000002">
    <property type="protein sequence ID" value="TNC52369.1"/>
    <property type="molecule type" value="Genomic_DNA"/>
</dbReference>
<evidence type="ECO:0000313" key="1">
    <source>
        <dbReference type="EMBL" id="TNC52369.1"/>
    </source>
</evidence>
<dbReference type="Gene3D" id="3.30.1360.120">
    <property type="entry name" value="Probable tRNA modification gtpase trme, domain 1"/>
    <property type="match status" value="1"/>
</dbReference>
<comment type="caution">
    <text evidence="1">The sequence shown here is derived from an EMBL/GenBank/DDBJ whole genome shotgun (WGS) entry which is preliminary data.</text>
</comment>
<dbReference type="Proteomes" id="UP000305887">
    <property type="component" value="Unassembled WGS sequence"/>
</dbReference>
<keyword evidence="2" id="KW-1185">Reference proteome</keyword>
<sequence length="176" mass="19324">MTAQIHSFPPSPAITVETLPLAARFSLRLRPEHREEAKAALGLPLPDRIGRTATEGARRALCLGPDEWQIDAPEAEADAIRRALPRGLAHALVEVTDREVTFRLQGPAVLDLLAVGIARDVSRMEVGRGTRTVFDGVQAVLVREAEDRFTLAVWRSFSPHVEELLQRGAREIALGL</sequence>
<dbReference type="Pfam" id="PF04268">
    <property type="entry name" value="SoxG"/>
    <property type="match status" value="1"/>
</dbReference>
<dbReference type="OrthoDB" id="9814782at2"/>
<dbReference type="SUPFAM" id="SSF103025">
    <property type="entry name" value="Folate-binding domain"/>
    <property type="match status" value="1"/>
</dbReference>
<organism evidence="1 2">
    <name type="scientific">Rubellimicrobium rubrum</name>
    <dbReference type="NCBI Taxonomy" id="2585369"/>
    <lineage>
        <taxon>Bacteria</taxon>
        <taxon>Pseudomonadati</taxon>
        <taxon>Pseudomonadota</taxon>
        <taxon>Alphaproteobacteria</taxon>
        <taxon>Rhodobacterales</taxon>
        <taxon>Roseobacteraceae</taxon>
        <taxon>Rubellimicrobium</taxon>
    </lineage>
</organism>
<dbReference type="InterPro" id="IPR027266">
    <property type="entry name" value="TrmE/GcvT-like"/>
</dbReference>
<dbReference type="AlphaFoldDB" id="A0A5C4N2B4"/>
<dbReference type="Gene3D" id="3.30.70.1520">
    <property type="entry name" value="Heterotetrameric sarcosine oxidase"/>
    <property type="match status" value="1"/>
</dbReference>
<accession>A0A5C4N2B4</accession>
<evidence type="ECO:0000313" key="2">
    <source>
        <dbReference type="Proteomes" id="UP000305887"/>
    </source>
</evidence>
<dbReference type="InterPro" id="IPR007375">
    <property type="entry name" value="SoxG"/>
</dbReference>
<dbReference type="RefSeq" id="WP_139075053.1">
    <property type="nucleotide sequence ID" value="NZ_VDFU01000002.1"/>
</dbReference>